<dbReference type="Pfam" id="PF14542">
    <property type="entry name" value="Acetyltransf_CG"/>
    <property type="match status" value="1"/>
</dbReference>
<accession>A0ABW2PS58</accession>
<feature type="domain" description="N-acetyltransferase" evidence="1">
    <location>
        <begin position="1"/>
        <end position="108"/>
    </location>
</feature>
<keyword evidence="3" id="KW-0808">Transferase</keyword>
<dbReference type="PROSITE" id="PS51729">
    <property type="entry name" value="GNAT_YJDJ"/>
    <property type="match status" value="1"/>
</dbReference>
<dbReference type="InterPro" id="IPR000182">
    <property type="entry name" value="GNAT_dom"/>
</dbReference>
<comment type="caution">
    <text evidence="3">The sequence shown here is derived from an EMBL/GenBank/DDBJ whole genome shotgun (WGS) entry which is preliminary data.</text>
</comment>
<sequence>MDSPFVFHRLFKGEQMMVNIKKGKNKLYIEEQGEIVGFVTFKPIDDNSISVNYIFIADEYHGKGFGENLVKGLVAFAREENKKVIPACPFVKNQFNQNEQYHDVLRKK</sequence>
<dbReference type="EMBL" id="JBHTCO010000001">
    <property type="protein sequence ID" value="MFC7391417.1"/>
    <property type="molecule type" value="Genomic_DNA"/>
</dbReference>
<dbReference type="InterPro" id="IPR031165">
    <property type="entry name" value="GNAT_YJDJ"/>
</dbReference>
<dbReference type="SUPFAM" id="SSF55729">
    <property type="entry name" value="Acyl-CoA N-acyltransferases (Nat)"/>
    <property type="match status" value="1"/>
</dbReference>
<protein>
    <submittedName>
        <fullName evidence="3">GNAT family N-acetyltransferase</fullName>
        <ecNumber evidence="3">2.3.1.-</ecNumber>
    </submittedName>
</protein>
<evidence type="ECO:0000313" key="4">
    <source>
        <dbReference type="Proteomes" id="UP001596505"/>
    </source>
</evidence>
<dbReference type="PROSITE" id="PS51186">
    <property type="entry name" value="GNAT"/>
    <property type="match status" value="1"/>
</dbReference>
<dbReference type="Gene3D" id="3.40.630.30">
    <property type="match status" value="1"/>
</dbReference>
<dbReference type="Proteomes" id="UP001596505">
    <property type="component" value="Unassembled WGS sequence"/>
</dbReference>
<dbReference type="RefSeq" id="WP_380962374.1">
    <property type="nucleotide sequence ID" value="NZ_JBHTCO010000001.1"/>
</dbReference>
<evidence type="ECO:0000259" key="1">
    <source>
        <dbReference type="PROSITE" id="PS51186"/>
    </source>
</evidence>
<name>A0ABW2PS58_9BACL</name>
<evidence type="ECO:0000313" key="3">
    <source>
        <dbReference type="EMBL" id="MFC7391417.1"/>
    </source>
</evidence>
<evidence type="ECO:0000259" key="2">
    <source>
        <dbReference type="PROSITE" id="PS51729"/>
    </source>
</evidence>
<keyword evidence="4" id="KW-1185">Reference proteome</keyword>
<dbReference type="GO" id="GO:0016746">
    <property type="term" value="F:acyltransferase activity"/>
    <property type="evidence" value="ECO:0007669"/>
    <property type="project" value="UniProtKB-KW"/>
</dbReference>
<gene>
    <name evidence="3" type="ORF">ACFQRG_00120</name>
</gene>
<proteinExistence type="predicted"/>
<feature type="domain" description="N-acetyltransferase" evidence="2">
    <location>
        <begin position="19"/>
        <end position="106"/>
    </location>
</feature>
<reference evidence="4" key="1">
    <citation type="journal article" date="2019" name="Int. J. Syst. Evol. Microbiol.">
        <title>The Global Catalogue of Microorganisms (GCM) 10K type strain sequencing project: providing services to taxonomists for standard genome sequencing and annotation.</title>
        <authorList>
            <consortium name="The Broad Institute Genomics Platform"/>
            <consortium name="The Broad Institute Genome Sequencing Center for Infectious Disease"/>
            <person name="Wu L."/>
            <person name="Ma J."/>
        </authorList>
    </citation>
    <scope>NUCLEOTIDE SEQUENCE [LARGE SCALE GENOMIC DNA]</scope>
    <source>
        <strain evidence="4">CGMCC 1.16305</strain>
    </source>
</reference>
<dbReference type="EC" id="2.3.1.-" evidence="3"/>
<organism evidence="3 4">
    <name type="scientific">Scopulibacillus cellulosilyticus</name>
    <dbReference type="NCBI Taxonomy" id="2665665"/>
    <lineage>
        <taxon>Bacteria</taxon>
        <taxon>Bacillati</taxon>
        <taxon>Bacillota</taxon>
        <taxon>Bacilli</taxon>
        <taxon>Bacillales</taxon>
        <taxon>Sporolactobacillaceae</taxon>
        <taxon>Scopulibacillus</taxon>
    </lineage>
</organism>
<dbReference type="CDD" id="cd04301">
    <property type="entry name" value="NAT_SF"/>
    <property type="match status" value="1"/>
</dbReference>
<dbReference type="InterPro" id="IPR016181">
    <property type="entry name" value="Acyl_CoA_acyltransferase"/>
</dbReference>
<keyword evidence="3" id="KW-0012">Acyltransferase</keyword>